<evidence type="ECO:0000313" key="2">
    <source>
        <dbReference type="EMBL" id="EXJ62421.1"/>
    </source>
</evidence>
<protein>
    <submittedName>
        <fullName evidence="2">Uncharacterized protein</fullName>
    </submittedName>
</protein>
<dbReference type="STRING" id="1182544.W9WCY9"/>
<dbReference type="RefSeq" id="XP_007755075.1">
    <property type="nucleotide sequence ID" value="XM_007756885.1"/>
</dbReference>
<dbReference type="eggNOG" id="ENOG502ST7S">
    <property type="taxonomic scope" value="Eukaryota"/>
</dbReference>
<organism evidence="2 3">
    <name type="scientific">Cladophialophora yegresii CBS 114405</name>
    <dbReference type="NCBI Taxonomy" id="1182544"/>
    <lineage>
        <taxon>Eukaryota</taxon>
        <taxon>Fungi</taxon>
        <taxon>Dikarya</taxon>
        <taxon>Ascomycota</taxon>
        <taxon>Pezizomycotina</taxon>
        <taxon>Eurotiomycetes</taxon>
        <taxon>Chaetothyriomycetidae</taxon>
        <taxon>Chaetothyriales</taxon>
        <taxon>Herpotrichiellaceae</taxon>
        <taxon>Cladophialophora</taxon>
    </lineage>
</organism>
<gene>
    <name evidence="2" type="ORF">A1O7_02856</name>
</gene>
<evidence type="ECO:0000313" key="3">
    <source>
        <dbReference type="Proteomes" id="UP000019473"/>
    </source>
</evidence>
<feature type="compositionally biased region" description="Polar residues" evidence="1">
    <location>
        <begin position="155"/>
        <end position="167"/>
    </location>
</feature>
<dbReference type="GeneID" id="19177460"/>
<comment type="caution">
    <text evidence="2">The sequence shown here is derived from an EMBL/GenBank/DDBJ whole genome shotgun (WGS) entry which is preliminary data.</text>
</comment>
<dbReference type="HOGENOM" id="CLU_021214_0_0_1"/>
<dbReference type="VEuPathDB" id="FungiDB:A1O7_02856"/>
<dbReference type="OrthoDB" id="5396420at2759"/>
<sequence length="299" mass="32622">MLALTEPNAIHALVVAEPMVDWVGLDEVLKKAREAATAESLTSSSPNVQAERQAQKRARASKTANLHTAIAPSVVAAVEELVKLRSKLFRTPSAYFDPFSSPLLFLRAPGRDTPLVNATPGDQLLSEMDQDEDDVDVDVGGGEYTDYGDHEHDTQQSSASKGTSTRITSHDEVGAPTIPPRRRKVLRRWPAVGTPESVTLPHVRIFVQSDVQQKIADGESNAIDSDKGHAALMRAQGTELAELMRRACFIGREKGFAEERVQLQLCDLSARGFDADGGIMQEAAMKWLGEMFDEDKLSA</sequence>
<feature type="compositionally biased region" description="Low complexity" evidence="1">
    <location>
        <begin position="37"/>
        <end position="52"/>
    </location>
</feature>
<dbReference type="EMBL" id="AMGW01000002">
    <property type="protein sequence ID" value="EXJ62421.1"/>
    <property type="molecule type" value="Genomic_DNA"/>
</dbReference>
<dbReference type="Proteomes" id="UP000019473">
    <property type="component" value="Unassembled WGS sequence"/>
</dbReference>
<proteinExistence type="predicted"/>
<name>W9WCY9_9EURO</name>
<feature type="region of interest" description="Disordered" evidence="1">
    <location>
        <begin position="37"/>
        <end position="61"/>
    </location>
</feature>
<dbReference type="AlphaFoldDB" id="W9WCY9"/>
<evidence type="ECO:0000256" key="1">
    <source>
        <dbReference type="SAM" id="MobiDB-lite"/>
    </source>
</evidence>
<reference evidence="2 3" key="1">
    <citation type="submission" date="2013-03" db="EMBL/GenBank/DDBJ databases">
        <title>The Genome Sequence of Cladophialophora yegresii CBS 114405.</title>
        <authorList>
            <consortium name="The Broad Institute Genomics Platform"/>
            <person name="Cuomo C."/>
            <person name="de Hoog S."/>
            <person name="Gorbushina A."/>
            <person name="Walker B."/>
            <person name="Young S.K."/>
            <person name="Zeng Q."/>
            <person name="Gargeya S."/>
            <person name="Fitzgerald M."/>
            <person name="Haas B."/>
            <person name="Abouelleil A."/>
            <person name="Allen A.W."/>
            <person name="Alvarado L."/>
            <person name="Arachchi H.M."/>
            <person name="Berlin A.M."/>
            <person name="Chapman S.B."/>
            <person name="Gainer-Dewar J."/>
            <person name="Goldberg J."/>
            <person name="Griggs A."/>
            <person name="Gujja S."/>
            <person name="Hansen M."/>
            <person name="Howarth C."/>
            <person name="Imamovic A."/>
            <person name="Ireland A."/>
            <person name="Larimer J."/>
            <person name="McCowan C."/>
            <person name="Murphy C."/>
            <person name="Pearson M."/>
            <person name="Poon T.W."/>
            <person name="Priest M."/>
            <person name="Roberts A."/>
            <person name="Saif S."/>
            <person name="Shea T."/>
            <person name="Sisk P."/>
            <person name="Sykes S."/>
            <person name="Wortman J."/>
            <person name="Nusbaum C."/>
            <person name="Birren B."/>
        </authorList>
    </citation>
    <scope>NUCLEOTIDE SEQUENCE [LARGE SCALE GENOMIC DNA]</scope>
    <source>
        <strain evidence="2 3">CBS 114405</strain>
    </source>
</reference>
<accession>W9WCY9</accession>
<keyword evidence="3" id="KW-1185">Reference proteome</keyword>
<feature type="region of interest" description="Disordered" evidence="1">
    <location>
        <begin position="140"/>
        <end position="178"/>
    </location>
</feature>